<name>A0AA35XWK5_9PROT</name>
<accession>A0AA35XWK5</accession>
<dbReference type="InterPro" id="IPR010129">
    <property type="entry name" value="T1SS_HlyD"/>
</dbReference>
<dbReference type="PANTHER" id="PTHR30386">
    <property type="entry name" value="MEMBRANE FUSION SUBUNIT OF EMRAB-TOLC MULTIDRUG EFFLUX PUMP"/>
    <property type="match status" value="1"/>
</dbReference>
<feature type="coiled-coil region" evidence="10">
    <location>
        <begin position="142"/>
        <end position="169"/>
    </location>
</feature>
<feature type="domain" description="AprE-like beta-barrel" evidence="13">
    <location>
        <begin position="360"/>
        <end position="469"/>
    </location>
</feature>
<feature type="region of interest" description="Disordered" evidence="11">
    <location>
        <begin position="405"/>
        <end position="431"/>
    </location>
</feature>
<feature type="domain" description="AprE-like long alpha-helical hairpin" evidence="12">
    <location>
        <begin position="139"/>
        <end position="315"/>
    </location>
</feature>
<evidence type="ECO:0000256" key="1">
    <source>
        <dbReference type="ARBA" id="ARBA00004377"/>
    </source>
</evidence>
<dbReference type="Gene3D" id="1.10.287.470">
    <property type="entry name" value="Helix hairpin bin"/>
    <property type="match status" value="1"/>
</dbReference>
<feature type="compositionally biased region" description="Basic and acidic residues" evidence="11">
    <location>
        <begin position="20"/>
        <end position="32"/>
    </location>
</feature>
<sequence>MTMTDGNLIPVDDASNDGATKSEGKNLRRRAPDPFSQDGMPLALLEFHSPSAALINLPPTPAAKNIIWIVAALFGAGLIASAIFPLNRVVSAPGRMVSTEPTLVVQPLETAIVRSIDVRAGQFVQKGQVLAHLDPTLTKADLTNMKLQRDSYQAEVDRLRAEADGKEYQPDVGNPASVDQAAAFQKRKQEYTAKVAQYDGQIAALQSHMEGALANAAMYRNRARISGEVLTMRQNLQHQQVGSRLSTLSAQADLAESERSQISSQEEAASYRSQLSGARGEKDNYIQGWKGQIYADLSLAEHHLNEAVSDYDKARLRGSLVLLKAPQDAVVLTISRYSIGSVVTTGQQIMTLVPTGYGLETEAMLRGEDVGFVQTGDSVILKFSTFPYDQYGGAEGTVTSISADAFGNDGTVDGQPGSSSQGATRQTPDGAELNGSYRIRIRVDRYTLRGVPNFFHPIPGMPVTADVAVGKRTLMRYFLNRLVPAATNGFREPSGD</sequence>
<keyword evidence="7 9" id="KW-1133">Transmembrane helix</keyword>
<evidence type="ECO:0000256" key="8">
    <source>
        <dbReference type="ARBA" id="ARBA00023136"/>
    </source>
</evidence>
<keyword evidence="6 9" id="KW-0812">Transmembrane</keyword>
<feature type="compositionally biased region" description="Low complexity" evidence="11">
    <location>
        <begin position="260"/>
        <end position="270"/>
    </location>
</feature>
<dbReference type="InterPro" id="IPR058982">
    <property type="entry name" value="Beta-barrel_AprE"/>
</dbReference>
<comment type="caution">
    <text evidence="14">The sequence shown here is derived from an EMBL/GenBank/DDBJ whole genome shotgun (WGS) entry which is preliminary data.</text>
</comment>
<dbReference type="Pfam" id="PF25994">
    <property type="entry name" value="HH_AprE"/>
    <property type="match status" value="1"/>
</dbReference>
<dbReference type="NCBIfam" id="TIGR01843">
    <property type="entry name" value="type_I_hlyD"/>
    <property type="match status" value="1"/>
</dbReference>
<feature type="compositionally biased region" description="Polar residues" evidence="11">
    <location>
        <begin position="416"/>
        <end position="427"/>
    </location>
</feature>
<dbReference type="EMBL" id="CATKSH010000009">
    <property type="protein sequence ID" value="CAI9120960.1"/>
    <property type="molecule type" value="Genomic_DNA"/>
</dbReference>
<evidence type="ECO:0000259" key="12">
    <source>
        <dbReference type="Pfam" id="PF25994"/>
    </source>
</evidence>
<keyword evidence="15" id="KW-1185">Reference proteome</keyword>
<evidence type="ECO:0000256" key="5">
    <source>
        <dbReference type="ARBA" id="ARBA00022519"/>
    </source>
</evidence>
<dbReference type="Gene3D" id="2.40.30.170">
    <property type="match status" value="1"/>
</dbReference>
<dbReference type="GO" id="GO:0015031">
    <property type="term" value="P:protein transport"/>
    <property type="evidence" value="ECO:0007669"/>
    <property type="project" value="InterPro"/>
</dbReference>
<evidence type="ECO:0000256" key="3">
    <source>
        <dbReference type="ARBA" id="ARBA00022448"/>
    </source>
</evidence>
<dbReference type="InterPro" id="IPR050739">
    <property type="entry name" value="MFP"/>
</dbReference>
<keyword evidence="4 9" id="KW-1003">Cell membrane</keyword>
<gene>
    <name evidence="14" type="ORF">LMG32879_001802</name>
</gene>
<dbReference type="RefSeq" id="WP_289841792.1">
    <property type="nucleotide sequence ID" value="NZ_CATKSH010000009.1"/>
</dbReference>
<comment type="subcellular location">
    <subcellularLocation>
        <location evidence="1 9">Cell inner membrane</location>
        <topology evidence="1 9">Single-pass membrane protein</topology>
    </subcellularLocation>
</comment>
<dbReference type="SUPFAM" id="SSF111369">
    <property type="entry name" value="HlyD-like secretion proteins"/>
    <property type="match status" value="1"/>
</dbReference>
<proteinExistence type="inferred from homology"/>
<dbReference type="InterPro" id="IPR058781">
    <property type="entry name" value="HH_AprE-like"/>
</dbReference>
<evidence type="ECO:0000256" key="10">
    <source>
        <dbReference type="SAM" id="Coils"/>
    </source>
</evidence>
<evidence type="ECO:0000256" key="9">
    <source>
        <dbReference type="RuleBase" id="RU365093"/>
    </source>
</evidence>
<comment type="similarity">
    <text evidence="2 9">Belongs to the membrane fusion protein (MFP) (TC 8.A.1) family.</text>
</comment>
<dbReference type="AlphaFoldDB" id="A0AA35XWK5"/>
<protein>
    <recommendedName>
        <fullName evidence="9">Membrane fusion protein (MFP) family protein</fullName>
    </recommendedName>
</protein>
<evidence type="ECO:0000256" key="6">
    <source>
        <dbReference type="ARBA" id="ARBA00022692"/>
    </source>
</evidence>
<evidence type="ECO:0000313" key="14">
    <source>
        <dbReference type="EMBL" id="CAI9120960.1"/>
    </source>
</evidence>
<evidence type="ECO:0000256" key="2">
    <source>
        <dbReference type="ARBA" id="ARBA00009477"/>
    </source>
</evidence>
<evidence type="ECO:0000313" key="15">
    <source>
        <dbReference type="Proteomes" id="UP001176960"/>
    </source>
</evidence>
<dbReference type="PRINTS" id="PR01490">
    <property type="entry name" value="RTXTOXIND"/>
</dbReference>
<feature type="transmembrane region" description="Helical" evidence="9">
    <location>
        <begin position="66"/>
        <end position="86"/>
    </location>
</feature>
<feature type="region of interest" description="Disordered" evidence="11">
    <location>
        <begin position="1"/>
        <end position="33"/>
    </location>
</feature>
<dbReference type="Pfam" id="PF26002">
    <property type="entry name" value="Beta-barrel_AprE"/>
    <property type="match status" value="1"/>
</dbReference>
<keyword evidence="8 9" id="KW-0472">Membrane</keyword>
<evidence type="ECO:0000256" key="7">
    <source>
        <dbReference type="ARBA" id="ARBA00022989"/>
    </source>
</evidence>
<evidence type="ECO:0000259" key="13">
    <source>
        <dbReference type="Pfam" id="PF26002"/>
    </source>
</evidence>
<keyword evidence="10" id="KW-0175">Coiled coil</keyword>
<dbReference type="PANTHER" id="PTHR30386:SF26">
    <property type="entry name" value="TRANSPORT PROTEIN COMB"/>
    <property type="match status" value="1"/>
</dbReference>
<evidence type="ECO:0000256" key="4">
    <source>
        <dbReference type="ARBA" id="ARBA00022475"/>
    </source>
</evidence>
<keyword evidence="3 9" id="KW-0813">Transport</keyword>
<dbReference type="Proteomes" id="UP001176960">
    <property type="component" value="Unassembled WGS sequence"/>
</dbReference>
<feature type="region of interest" description="Disordered" evidence="11">
    <location>
        <begin position="256"/>
        <end position="275"/>
    </location>
</feature>
<organism evidence="14 15">
    <name type="scientific">Brytella acorum</name>
    <dbReference type="NCBI Taxonomy" id="2959299"/>
    <lineage>
        <taxon>Bacteria</taxon>
        <taxon>Pseudomonadati</taxon>
        <taxon>Pseudomonadota</taxon>
        <taxon>Alphaproteobacteria</taxon>
        <taxon>Acetobacterales</taxon>
        <taxon>Acetobacteraceae</taxon>
        <taxon>Brytella</taxon>
    </lineage>
</organism>
<reference evidence="14" key="1">
    <citation type="submission" date="2023-03" db="EMBL/GenBank/DDBJ databases">
        <authorList>
            <person name="Cleenwerck I."/>
        </authorList>
    </citation>
    <scope>NUCLEOTIDE SEQUENCE</scope>
    <source>
        <strain evidence="14">LMG 32879</strain>
    </source>
</reference>
<evidence type="ECO:0000256" key="11">
    <source>
        <dbReference type="SAM" id="MobiDB-lite"/>
    </source>
</evidence>
<keyword evidence="5 9" id="KW-0997">Cell inner membrane</keyword>
<dbReference type="Gene3D" id="2.40.50.100">
    <property type="match status" value="1"/>
</dbReference>
<dbReference type="GO" id="GO:0005886">
    <property type="term" value="C:plasma membrane"/>
    <property type="evidence" value="ECO:0007669"/>
    <property type="project" value="UniProtKB-SubCell"/>
</dbReference>